<dbReference type="RefSeq" id="XP_013906347.1">
    <property type="nucleotide sequence ID" value="XM_014050893.1"/>
</dbReference>
<reference evidence="1 2" key="1">
    <citation type="journal article" date="2013" name="BMC Genomics">
        <title>Reconstruction of the lipid metabolism for the microalga Monoraphidium neglectum from its genome sequence reveals characteristics suitable for biofuel production.</title>
        <authorList>
            <person name="Bogen C."/>
            <person name="Al-Dilaimi A."/>
            <person name="Albersmeier A."/>
            <person name="Wichmann J."/>
            <person name="Grundmann M."/>
            <person name="Rupp O."/>
            <person name="Lauersen K.J."/>
            <person name="Blifernez-Klassen O."/>
            <person name="Kalinowski J."/>
            <person name="Goesmann A."/>
            <person name="Mussgnug J.H."/>
            <person name="Kruse O."/>
        </authorList>
    </citation>
    <scope>NUCLEOTIDE SEQUENCE [LARGE SCALE GENOMIC DNA]</scope>
    <source>
        <strain evidence="1 2">SAG 48.87</strain>
    </source>
</reference>
<proteinExistence type="predicted"/>
<name>A0A0D2KAQ6_9CHLO</name>
<dbReference type="EMBL" id="KK100273">
    <property type="protein sequence ID" value="KIZ07328.1"/>
    <property type="molecule type" value="Genomic_DNA"/>
</dbReference>
<evidence type="ECO:0000313" key="2">
    <source>
        <dbReference type="Proteomes" id="UP000054498"/>
    </source>
</evidence>
<protein>
    <submittedName>
        <fullName evidence="1">Uncharacterized protein</fullName>
    </submittedName>
</protein>
<dbReference type="AlphaFoldDB" id="A0A0D2KAQ6"/>
<dbReference type="Proteomes" id="UP000054498">
    <property type="component" value="Unassembled WGS sequence"/>
</dbReference>
<feature type="non-terminal residue" evidence="1">
    <location>
        <position position="1"/>
    </location>
</feature>
<dbReference type="GeneID" id="25726755"/>
<evidence type="ECO:0000313" key="1">
    <source>
        <dbReference type="EMBL" id="KIZ07328.1"/>
    </source>
</evidence>
<gene>
    <name evidence="1" type="ORF">MNEG_0637</name>
</gene>
<organism evidence="1 2">
    <name type="scientific">Monoraphidium neglectum</name>
    <dbReference type="NCBI Taxonomy" id="145388"/>
    <lineage>
        <taxon>Eukaryota</taxon>
        <taxon>Viridiplantae</taxon>
        <taxon>Chlorophyta</taxon>
        <taxon>core chlorophytes</taxon>
        <taxon>Chlorophyceae</taxon>
        <taxon>CS clade</taxon>
        <taxon>Sphaeropleales</taxon>
        <taxon>Selenastraceae</taxon>
        <taxon>Monoraphidium</taxon>
    </lineage>
</organism>
<keyword evidence="2" id="KW-1185">Reference proteome</keyword>
<sequence>WRPPPPPPRSTTPSSFISRSRTCITTAAASGPRRTAAAAAGCRACLGRPCWGSPWACCLAQGPCGSSPQPATAAVAWGCPI</sequence>
<dbReference type="KEGG" id="mng:MNEG_0637"/>
<feature type="non-terminal residue" evidence="1">
    <location>
        <position position="81"/>
    </location>
</feature>
<accession>A0A0D2KAQ6</accession>